<evidence type="ECO:0000313" key="8">
    <source>
        <dbReference type="Proteomes" id="UP000023152"/>
    </source>
</evidence>
<dbReference type="OrthoDB" id="6780543at2759"/>
<dbReference type="SUPFAM" id="SSF89124">
    <property type="entry name" value="Nop domain"/>
    <property type="match status" value="1"/>
</dbReference>
<comment type="similarity">
    <text evidence="2">Belongs to the NOP5/NOP56 family.</text>
</comment>
<evidence type="ECO:0000313" key="7">
    <source>
        <dbReference type="EMBL" id="ETO21982.1"/>
    </source>
</evidence>
<dbReference type="Proteomes" id="UP000023152">
    <property type="component" value="Unassembled WGS sequence"/>
</dbReference>
<protein>
    <recommendedName>
        <fullName evidence="5">Nucleolar protein 56</fullName>
    </recommendedName>
</protein>
<dbReference type="Gene3D" id="1.10.287.4070">
    <property type="match status" value="1"/>
</dbReference>
<evidence type="ECO:0000256" key="2">
    <source>
        <dbReference type="ARBA" id="ARBA00009211"/>
    </source>
</evidence>
<dbReference type="Pfam" id="PF01798">
    <property type="entry name" value="Nop"/>
    <property type="match status" value="1"/>
</dbReference>
<evidence type="ECO:0000256" key="4">
    <source>
        <dbReference type="ARBA" id="ARBA00023242"/>
    </source>
</evidence>
<reference evidence="7 8" key="1">
    <citation type="journal article" date="2013" name="Curr. Biol.">
        <title>The Genome of the Foraminiferan Reticulomyxa filosa.</title>
        <authorList>
            <person name="Glockner G."/>
            <person name="Hulsmann N."/>
            <person name="Schleicher M."/>
            <person name="Noegel A.A."/>
            <person name="Eichinger L."/>
            <person name="Gallinger C."/>
            <person name="Pawlowski J."/>
            <person name="Sierra R."/>
            <person name="Euteneuer U."/>
            <person name="Pillet L."/>
            <person name="Moustafa A."/>
            <person name="Platzer M."/>
            <person name="Groth M."/>
            <person name="Szafranski K."/>
            <person name="Schliwa M."/>
        </authorList>
    </citation>
    <scope>NUCLEOTIDE SEQUENCE [LARGE SCALE GENOMIC DNA]</scope>
</reference>
<evidence type="ECO:0000259" key="6">
    <source>
        <dbReference type="SMART" id="SM00931"/>
    </source>
</evidence>
<comment type="caution">
    <text evidence="7">The sequence shown here is derived from an EMBL/GenBank/DDBJ whole genome shotgun (WGS) entry which is preliminary data.</text>
</comment>
<dbReference type="InterPro" id="IPR012976">
    <property type="entry name" value="NOSIC"/>
</dbReference>
<dbReference type="InterPro" id="IPR045056">
    <property type="entry name" value="Nop56/Nop58"/>
</dbReference>
<keyword evidence="8" id="KW-1185">Reference proteome</keyword>
<name>X6N9K8_RETFI</name>
<dbReference type="InterPro" id="IPR012974">
    <property type="entry name" value="NOP58/56_N"/>
</dbReference>
<dbReference type="EMBL" id="ASPP01011140">
    <property type="protein sequence ID" value="ETO21982.1"/>
    <property type="molecule type" value="Genomic_DNA"/>
</dbReference>
<keyword evidence="3" id="KW-0690">Ribosome biogenesis</keyword>
<sequence length="262" mass="29998">MVNNLFVLFESAEGLGLFRVVEAEEISLQALTKSVQSFGNFSNMCKMEAFAPFTDQEEALECISRLSESALPDSLLQFLKTSLPDISKKKLRKNITLGVSDPLLGTQIKQVMELECRCDEIVLELSRGIRNHFDEYTKSQYDSKKIDSRVARVGLGNNYSRMRVKFNVNRTDNMIIQAIAMLDYVDKDINSYCMRCKEWYGWHFPELTKLIADQILYVQLVDIIGDKRCLTSGDAAALESKFFFFVLKIIIKKKKKLRNAGK</sequence>
<dbReference type="GO" id="GO:0042254">
    <property type="term" value="P:ribosome biogenesis"/>
    <property type="evidence" value="ECO:0007669"/>
    <property type="project" value="UniProtKB-KW"/>
</dbReference>
<feature type="non-terminal residue" evidence="7">
    <location>
        <position position="262"/>
    </location>
</feature>
<gene>
    <name evidence="7" type="ORF">RFI_15221</name>
</gene>
<dbReference type="PANTHER" id="PTHR10894">
    <property type="entry name" value="NUCLEOLAR PROTEIN 5 NUCLEOLAR PROTEIN NOP5 NOP58"/>
    <property type="match status" value="1"/>
</dbReference>
<dbReference type="PANTHER" id="PTHR10894:SF0">
    <property type="entry name" value="NUCLEOLAR PROTEIN 56"/>
    <property type="match status" value="1"/>
</dbReference>
<feature type="domain" description="NOSIC" evidence="6">
    <location>
        <begin position="174"/>
        <end position="226"/>
    </location>
</feature>
<accession>X6N9K8</accession>
<dbReference type="InterPro" id="IPR002687">
    <property type="entry name" value="Nop_dom"/>
</dbReference>
<dbReference type="SMART" id="SM00931">
    <property type="entry name" value="NOSIC"/>
    <property type="match status" value="1"/>
</dbReference>
<dbReference type="OMA" id="QVMELEC"/>
<evidence type="ECO:0000256" key="5">
    <source>
        <dbReference type="ARBA" id="ARBA00040742"/>
    </source>
</evidence>
<comment type="subcellular location">
    <subcellularLocation>
        <location evidence="1">Nucleus</location>
        <location evidence="1">Nucleolus</location>
    </subcellularLocation>
</comment>
<dbReference type="GO" id="GO:0031428">
    <property type="term" value="C:box C/D methylation guide snoRNP complex"/>
    <property type="evidence" value="ECO:0007669"/>
    <property type="project" value="InterPro"/>
</dbReference>
<evidence type="ECO:0000256" key="1">
    <source>
        <dbReference type="ARBA" id="ARBA00004604"/>
    </source>
</evidence>
<evidence type="ECO:0000256" key="3">
    <source>
        <dbReference type="ARBA" id="ARBA00022517"/>
    </source>
</evidence>
<proteinExistence type="inferred from homology"/>
<dbReference type="Pfam" id="PF08156">
    <property type="entry name" value="NOP5NT"/>
    <property type="match status" value="1"/>
</dbReference>
<organism evidence="7 8">
    <name type="scientific">Reticulomyxa filosa</name>
    <dbReference type="NCBI Taxonomy" id="46433"/>
    <lineage>
        <taxon>Eukaryota</taxon>
        <taxon>Sar</taxon>
        <taxon>Rhizaria</taxon>
        <taxon>Retaria</taxon>
        <taxon>Foraminifera</taxon>
        <taxon>Monothalamids</taxon>
        <taxon>Reticulomyxidae</taxon>
        <taxon>Reticulomyxa</taxon>
    </lineage>
</organism>
<dbReference type="InterPro" id="IPR036070">
    <property type="entry name" value="Nop_dom_sf"/>
</dbReference>
<dbReference type="GO" id="GO:0032040">
    <property type="term" value="C:small-subunit processome"/>
    <property type="evidence" value="ECO:0007669"/>
    <property type="project" value="InterPro"/>
</dbReference>
<keyword evidence="4" id="KW-0539">Nucleus</keyword>
<dbReference type="GO" id="GO:0030515">
    <property type="term" value="F:snoRNA binding"/>
    <property type="evidence" value="ECO:0007669"/>
    <property type="project" value="InterPro"/>
</dbReference>
<dbReference type="AlphaFoldDB" id="X6N9K8"/>